<proteinExistence type="predicted"/>
<protein>
    <recommendedName>
        <fullName evidence="3">Phage protein</fullName>
    </recommendedName>
</protein>
<evidence type="ECO:0000313" key="1">
    <source>
        <dbReference type="EMBL" id="ERS94138.1"/>
    </source>
</evidence>
<evidence type="ECO:0008006" key="3">
    <source>
        <dbReference type="Google" id="ProtNLM"/>
    </source>
</evidence>
<reference evidence="1 2" key="1">
    <citation type="journal article" date="2013" name="Genome Announc.">
        <title>Draft Genome Sequence of Staphylococcus simulans UMC-CNS-990, Isolated from a Case of Chronic Bovine Mastitis.</title>
        <authorList>
            <person name="Calcutt M.J."/>
            <person name="Foecking M.F."/>
            <person name="Hsieh H.Y."/>
            <person name="Perry J."/>
            <person name="Stewart G.C."/>
            <person name="Middleton J.R."/>
        </authorList>
    </citation>
    <scope>NUCLEOTIDE SEQUENCE [LARGE SCALE GENOMIC DNA]</scope>
    <source>
        <strain evidence="1 2">UMC-CNS-990</strain>
    </source>
</reference>
<name>A0ABP2YVW0_STASI</name>
<sequence>MIIEKVVYNIDNGQPFLVSLNEEGESIYPNFEYTETPIPEGIYQPIYFDVENNKWIGSTREEYESSLEETHQSGVDKDKIISDLTIQLAAQQDDITNLKELTACLSLALAQIQGGISNEV</sequence>
<dbReference type="RefSeq" id="WP_023015279.1">
    <property type="nucleotide sequence ID" value="NZ_AXDY01000003.1"/>
</dbReference>
<accession>A0ABP2YVW0</accession>
<dbReference type="EMBL" id="AXDY01000003">
    <property type="protein sequence ID" value="ERS94138.1"/>
    <property type="molecule type" value="Genomic_DNA"/>
</dbReference>
<keyword evidence="2" id="KW-1185">Reference proteome</keyword>
<evidence type="ECO:0000313" key="2">
    <source>
        <dbReference type="Proteomes" id="UP000017131"/>
    </source>
</evidence>
<gene>
    <name evidence="1" type="ORF">SSIM_04790</name>
</gene>
<organism evidence="1 2">
    <name type="scientific">Staphylococcus simulans UMC-CNS-990</name>
    <dbReference type="NCBI Taxonomy" id="1405498"/>
    <lineage>
        <taxon>Bacteria</taxon>
        <taxon>Bacillati</taxon>
        <taxon>Bacillota</taxon>
        <taxon>Bacilli</taxon>
        <taxon>Bacillales</taxon>
        <taxon>Staphylococcaceae</taxon>
        <taxon>Staphylococcus</taxon>
    </lineage>
</organism>
<comment type="caution">
    <text evidence="1">The sequence shown here is derived from an EMBL/GenBank/DDBJ whole genome shotgun (WGS) entry which is preliminary data.</text>
</comment>
<dbReference type="Proteomes" id="UP000017131">
    <property type="component" value="Unassembled WGS sequence"/>
</dbReference>